<dbReference type="InterPro" id="IPR046548">
    <property type="entry name" value="DUF6804"/>
</dbReference>
<proteinExistence type="predicted"/>
<gene>
    <name evidence="2" type="ORF">OJ995_13250</name>
</gene>
<evidence type="ECO:0000313" key="2">
    <source>
        <dbReference type="EMBL" id="MCW1149190.1"/>
    </source>
</evidence>
<dbReference type="EMBL" id="JAPCIO010000014">
    <property type="protein sequence ID" value="MCW1149190.1"/>
    <property type="molecule type" value="Genomic_DNA"/>
</dbReference>
<evidence type="ECO:0000313" key="3">
    <source>
        <dbReference type="Proteomes" id="UP001165677"/>
    </source>
</evidence>
<protein>
    <recommendedName>
        <fullName evidence="4">SPW repeat-containing protein</fullName>
    </recommendedName>
</protein>
<organism evidence="2 3">
    <name type="scientific">Flavobacterium lacisediminis</name>
    <dbReference type="NCBI Taxonomy" id="2989705"/>
    <lineage>
        <taxon>Bacteria</taxon>
        <taxon>Pseudomonadati</taxon>
        <taxon>Bacteroidota</taxon>
        <taxon>Flavobacteriia</taxon>
        <taxon>Flavobacteriales</taxon>
        <taxon>Flavobacteriaceae</taxon>
        <taxon>Flavobacterium</taxon>
    </lineage>
</organism>
<sequence>MRTSIKLILTILLLGCLIDFPYGYYQFVRFAALVGFGYLAFKANEQGYKNEAFVYLALAILFQPFIKIALGRTIWNIVDVIVGIGLLVSLFLSKQTNK</sequence>
<accession>A0ABT3EKU5</accession>
<keyword evidence="3" id="KW-1185">Reference proteome</keyword>
<feature type="transmembrane region" description="Helical" evidence="1">
    <location>
        <begin position="76"/>
        <end position="93"/>
    </location>
</feature>
<comment type="caution">
    <text evidence="2">The sequence shown here is derived from an EMBL/GenBank/DDBJ whole genome shotgun (WGS) entry which is preliminary data.</text>
</comment>
<keyword evidence="1" id="KW-0812">Transmembrane</keyword>
<keyword evidence="1" id="KW-0472">Membrane</keyword>
<name>A0ABT3EKU5_9FLAO</name>
<reference evidence="2" key="1">
    <citation type="submission" date="2022-10" db="EMBL/GenBank/DDBJ databases">
        <title>Flavobacterium sp. nov., a bacterium isolated from lake sediment.</title>
        <authorList>
            <person name="Qu J.-H."/>
        </authorList>
    </citation>
    <scope>NUCLEOTIDE SEQUENCE</scope>
    <source>
        <strain evidence="2">TH16-21</strain>
    </source>
</reference>
<evidence type="ECO:0008006" key="4">
    <source>
        <dbReference type="Google" id="ProtNLM"/>
    </source>
</evidence>
<dbReference type="RefSeq" id="WP_264369873.1">
    <property type="nucleotide sequence ID" value="NZ_JAPCIO010000014.1"/>
</dbReference>
<dbReference type="Pfam" id="PF20619">
    <property type="entry name" value="DUF6804"/>
    <property type="match status" value="1"/>
</dbReference>
<evidence type="ECO:0000256" key="1">
    <source>
        <dbReference type="SAM" id="Phobius"/>
    </source>
</evidence>
<keyword evidence="1" id="KW-1133">Transmembrane helix</keyword>
<dbReference type="Proteomes" id="UP001165677">
    <property type="component" value="Unassembled WGS sequence"/>
</dbReference>